<sequence length="100" mass="11493">MFDTILELVFFLIFVGLMLAILFQIFKIASVLFLLGIIGTVLLVEIYGIYLLFTETNLYIEDFQINGVWSFTGVFVMFNITLLLFLVIKSIGKSRIKEII</sequence>
<keyword evidence="1" id="KW-1133">Transmembrane helix</keyword>
<feature type="transmembrane region" description="Helical" evidence="1">
    <location>
        <begin position="32"/>
        <end position="53"/>
    </location>
</feature>
<comment type="caution">
    <text evidence="2">The sequence shown here is derived from an EMBL/GenBank/DDBJ whole genome shotgun (WGS) entry which is preliminary data.</text>
</comment>
<keyword evidence="1" id="KW-0472">Membrane</keyword>
<dbReference type="OrthoDB" id="2224860at2"/>
<gene>
    <name evidence="2" type="ORF">RN79_00740</name>
</gene>
<keyword evidence="1" id="KW-0812">Transmembrane</keyword>
<dbReference type="RefSeq" id="WP_039676639.1">
    <property type="nucleotide sequence ID" value="NZ_CP029207.1"/>
</dbReference>
<name>A0A0C1HLJ2_STRCV</name>
<dbReference type="EMBL" id="JWIY01000001">
    <property type="protein sequence ID" value="KIC78139.1"/>
    <property type="molecule type" value="Genomic_DNA"/>
</dbReference>
<dbReference type="AlphaFoldDB" id="A0A0C1HLJ2"/>
<accession>A0A0C1HLJ2</accession>
<protein>
    <submittedName>
        <fullName evidence="2">Membrane protein</fullName>
    </submittedName>
</protein>
<dbReference type="Pfam" id="PF19391">
    <property type="entry name" value="DUF5966"/>
    <property type="match status" value="1"/>
</dbReference>
<dbReference type="InterPro" id="IPR046010">
    <property type="entry name" value="DUF5966"/>
</dbReference>
<evidence type="ECO:0000313" key="2">
    <source>
        <dbReference type="EMBL" id="KIC78139.1"/>
    </source>
</evidence>
<reference evidence="2 3" key="1">
    <citation type="submission" date="2014-12" db="EMBL/GenBank/DDBJ databases">
        <title>Partial genome sequence of Streptococcus constellatus KCOM 1650 (= ChDC B144).</title>
        <authorList>
            <person name="Kook J.-K."/>
            <person name="Park S.-N."/>
            <person name="Lim Y.K."/>
            <person name="Jo E."/>
        </authorList>
    </citation>
    <scope>NUCLEOTIDE SEQUENCE [LARGE SCALE GENOMIC DNA]</scope>
    <source>
        <strain evidence="2 3">KCOM 1650</strain>
    </source>
</reference>
<proteinExistence type="predicted"/>
<evidence type="ECO:0000313" key="3">
    <source>
        <dbReference type="Proteomes" id="UP000031339"/>
    </source>
</evidence>
<organism evidence="2 3">
    <name type="scientific">Streptococcus constellatus</name>
    <dbReference type="NCBI Taxonomy" id="76860"/>
    <lineage>
        <taxon>Bacteria</taxon>
        <taxon>Bacillati</taxon>
        <taxon>Bacillota</taxon>
        <taxon>Bacilli</taxon>
        <taxon>Lactobacillales</taxon>
        <taxon>Streptococcaceae</taxon>
        <taxon>Streptococcus</taxon>
        <taxon>Streptococcus anginosus group</taxon>
    </lineage>
</organism>
<dbReference type="Proteomes" id="UP000031339">
    <property type="component" value="Unassembled WGS sequence"/>
</dbReference>
<feature type="transmembrane region" description="Helical" evidence="1">
    <location>
        <begin position="68"/>
        <end position="88"/>
    </location>
</feature>
<feature type="transmembrane region" description="Helical" evidence="1">
    <location>
        <begin position="6"/>
        <end position="25"/>
    </location>
</feature>
<evidence type="ECO:0000256" key="1">
    <source>
        <dbReference type="SAM" id="Phobius"/>
    </source>
</evidence>